<keyword evidence="2" id="KW-1185">Reference proteome</keyword>
<proteinExistence type="predicted"/>
<dbReference type="EMBL" id="LGRX02011577">
    <property type="protein sequence ID" value="KAK3268789.1"/>
    <property type="molecule type" value="Genomic_DNA"/>
</dbReference>
<accession>A0AAE0L1X3</accession>
<evidence type="ECO:0000313" key="1">
    <source>
        <dbReference type="EMBL" id="KAK3268789.1"/>
    </source>
</evidence>
<organism evidence="1 2">
    <name type="scientific">Cymbomonas tetramitiformis</name>
    <dbReference type="NCBI Taxonomy" id="36881"/>
    <lineage>
        <taxon>Eukaryota</taxon>
        <taxon>Viridiplantae</taxon>
        <taxon>Chlorophyta</taxon>
        <taxon>Pyramimonadophyceae</taxon>
        <taxon>Pyramimonadales</taxon>
        <taxon>Pyramimonadaceae</taxon>
        <taxon>Cymbomonas</taxon>
    </lineage>
</organism>
<name>A0AAE0L1X3_9CHLO</name>
<comment type="caution">
    <text evidence="1">The sequence shown here is derived from an EMBL/GenBank/DDBJ whole genome shotgun (WGS) entry which is preliminary data.</text>
</comment>
<gene>
    <name evidence="1" type="ORF">CYMTET_22724</name>
</gene>
<sequence length="101" mass="11679">MVKVFASAPVRKNDQDITYSMLEFNIDGFRITMHAWAEWVDYAENCIRVCLTWTKDCRLIISARFRGIADDYPWKQLCSAENNPADLGFFQALAHAFQLVV</sequence>
<reference evidence="1 2" key="1">
    <citation type="journal article" date="2015" name="Genome Biol. Evol.">
        <title>Comparative Genomics of a Bacterivorous Green Alga Reveals Evolutionary Causalities and Consequences of Phago-Mixotrophic Mode of Nutrition.</title>
        <authorList>
            <person name="Burns J.A."/>
            <person name="Paasch A."/>
            <person name="Narechania A."/>
            <person name="Kim E."/>
        </authorList>
    </citation>
    <scope>NUCLEOTIDE SEQUENCE [LARGE SCALE GENOMIC DNA]</scope>
    <source>
        <strain evidence="1 2">PLY_AMNH</strain>
    </source>
</reference>
<dbReference type="AlphaFoldDB" id="A0AAE0L1X3"/>
<dbReference type="Proteomes" id="UP001190700">
    <property type="component" value="Unassembled WGS sequence"/>
</dbReference>
<protein>
    <submittedName>
        <fullName evidence="1">Uncharacterized protein</fullName>
    </submittedName>
</protein>
<evidence type="ECO:0000313" key="2">
    <source>
        <dbReference type="Proteomes" id="UP001190700"/>
    </source>
</evidence>